<dbReference type="EMBL" id="BMQS01000001">
    <property type="protein sequence ID" value="GGT87150.1"/>
    <property type="molecule type" value="Genomic_DNA"/>
</dbReference>
<dbReference type="SUPFAM" id="SSF52972">
    <property type="entry name" value="ITPase-like"/>
    <property type="match status" value="1"/>
</dbReference>
<dbReference type="GO" id="GO:0035870">
    <property type="term" value="F:dITP diphosphatase activity"/>
    <property type="evidence" value="ECO:0007669"/>
    <property type="project" value="UniProtKB-UniRule"/>
</dbReference>
<feature type="binding site" evidence="7">
    <location>
        <begin position="11"/>
        <end position="16"/>
    </location>
    <ligand>
        <name>substrate</name>
    </ligand>
</feature>
<keyword evidence="6 7" id="KW-0546">Nucleotide metabolism</keyword>
<dbReference type="PANTHER" id="PTHR11067">
    <property type="entry name" value="INOSINE TRIPHOSPHATE PYROPHOSPHATASE/HAM1 PROTEIN"/>
    <property type="match status" value="1"/>
</dbReference>
<dbReference type="HAMAP" id="MF_01405">
    <property type="entry name" value="Non_canon_purine_NTPase"/>
    <property type="match status" value="1"/>
</dbReference>
<dbReference type="InterPro" id="IPR020922">
    <property type="entry name" value="dITP/XTP_pyrophosphatase"/>
</dbReference>
<dbReference type="GO" id="GO:0005737">
    <property type="term" value="C:cytoplasm"/>
    <property type="evidence" value="ECO:0007669"/>
    <property type="project" value="TreeGrafter"/>
</dbReference>
<feature type="binding site" evidence="7">
    <location>
        <position position="70"/>
    </location>
    <ligand>
        <name>substrate</name>
    </ligand>
</feature>
<dbReference type="GO" id="GO:0036220">
    <property type="term" value="F:ITP diphosphatase activity"/>
    <property type="evidence" value="ECO:0007669"/>
    <property type="project" value="UniProtKB-UniRule"/>
</dbReference>
<comment type="similarity">
    <text evidence="1 7 8">Belongs to the HAM1 NTPase family.</text>
</comment>
<keyword evidence="11" id="KW-1185">Reference proteome</keyword>
<dbReference type="GO" id="GO:0046872">
    <property type="term" value="F:metal ion binding"/>
    <property type="evidence" value="ECO:0007669"/>
    <property type="project" value="UniProtKB-KW"/>
</dbReference>
<comment type="catalytic activity">
    <reaction evidence="7">
        <text>XTP + H2O = XMP + diphosphate + H(+)</text>
        <dbReference type="Rhea" id="RHEA:28610"/>
        <dbReference type="ChEBI" id="CHEBI:15377"/>
        <dbReference type="ChEBI" id="CHEBI:15378"/>
        <dbReference type="ChEBI" id="CHEBI:33019"/>
        <dbReference type="ChEBI" id="CHEBI:57464"/>
        <dbReference type="ChEBI" id="CHEBI:61314"/>
        <dbReference type="EC" id="3.6.1.66"/>
    </reaction>
</comment>
<keyword evidence="2 7" id="KW-0479">Metal-binding</keyword>
<feature type="binding site" evidence="7">
    <location>
        <position position="69"/>
    </location>
    <ligand>
        <name>Mg(2+)</name>
        <dbReference type="ChEBI" id="CHEBI:18420"/>
    </ligand>
</feature>
<dbReference type="Proteomes" id="UP000616143">
    <property type="component" value="Unassembled WGS sequence"/>
</dbReference>
<dbReference type="GeneID" id="38667859"/>
<dbReference type="CDD" id="cd00515">
    <property type="entry name" value="HAM1"/>
    <property type="match status" value="1"/>
</dbReference>
<feature type="binding site" evidence="7">
    <location>
        <begin position="144"/>
        <end position="147"/>
    </location>
    <ligand>
        <name>substrate</name>
    </ligand>
</feature>
<evidence type="ECO:0000256" key="2">
    <source>
        <dbReference type="ARBA" id="ARBA00022723"/>
    </source>
</evidence>
<proteinExistence type="inferred from homology"/>
<name>A0A348B763_9CREN</name>
<dbReference type="GO" id="GO:0000166">
    <property type="term" value="F:nucleotide binding"/>
    <property type="evidence" value="ECO:0007669"/>
    <property type="project" value="UniProtKB-KW"/>
</dbReference>
<feature type="active site" description="Proton acceptor" evidence="7">
    <location>
        <position position="69"/>
    </location>
</feature>
<comment type="subunit">
    <text evidence="7">Homodimer.</text>
</comment>
<evidence type="ECO:0000313" key="11">
    <source>
        <dbReference type="Proteomes" id="UP000276741"/>
    </source>
</evidence>
<reference evidence="10" key="4">
    <citation type="submission" date="2020-09" db="EMBL/GenBank/DDBJ databases">
        <authorList>
            <person name="Sun Q."/>
            <person name="Ohkuma M."/>
        </authorList>
    </citation>
    <scope>NUCLEOTIDE SEQUENCE</scope>
    <source>
        <strain evidence="10">JCM 31740</strain>
    </source>
</reference>
<keyword evidence="3 7" id="KW-0547">Nucleotide-binding</keyword>
<dbReference type="OrthoDB" id="372108at2157"/>
<dbReference type="Pfam" id="PF01725">
    <property type="entry name" value="Ham1p_like"/>
    <property type="match status" value="1"/>
</dbReference>
<keyword evidence="5 7" id="KW-0460">Magnesium</keyword>
<comment type="catalytic activity">
    <reaction evidence="7">
        <text>dITP + H2O = dIMP + diphosphate + H(+)</text>
        <dbReference type="Rhea" id="RHEA:28342"/>
        <dbReference type="ChEBI" id="CHEBI:15377"/>
        <dbReference type="ChEBI" id="CHEBI:15378"/>
        <dbReference type="ChEBI" id="CHEBI:33019"/>
        <dbReference type="ChEBI" id="CHEBI:61194"/>
        <dbReference type="ChEBI" id="CHEBI:61382"/>
        <dbReference type="EC" id="3.6.1.66"/>
    </reaction>
</comment>
<comment type="cofactor">
    <cofactor evidence="7">
        <name>Mg(2+)</name>
        <dbReference type="ChEBI" id="CHEBI:18420"/>
    </cofactor>
    <text evidence="7">Binds 1 Mg(2+) ion per subunit.</text>
</comment>
<dbReference type="GO" id="GO:0017111">
    <property type="term" value="F:ribonucleoside triphosphate phosphatase activity"/>
    <property type="evidence" value="ECO:0007669"/>
    <property type="project" value="InterPro"/>
</dbReference>
<dbReference type="InterPro" id="IPR029001">
    <property type="entry name" value="ITPase-like_fam"/>
</dbReference>
<dbReference type="EMBL" id="AP018553">
    <property type="protein sequence ID" value="BBD74015.1"/>
    <property type="molecule type" value="Genomic_DNA"/>
</dbReference>
<dbReference type="GO" id="GO:0009146">
    <property type="term" value="P:purine nucleoside triphosphate catabolic process"/>
    <property type="evidence" value="ECO:0007669"/>
    <property type="project" value="UniProtKB-UniRule"/>
</dbReference>
<accession>A0A348B763</accession>
<evidence type="ECO:0000256" key="4">
    <source>
        <dbReference type="ARBA" id="ARBA00022801"/>
    </source>
</evidence>
<reference evidence="9" key="3">
    <citation type="journal article" date="2019" name="BMC Res. Notes">
        <title>Complete genome sequence of the Sulfodiicoccus acidiphilus strain HS-1T, the first crenarchaeon that lacks polB3, isolated from an acidic hot spring in Ohwaku-dani, Hakone, Japan.</title>
        <authorList>
            <person name="Sakai H.D."/>
            <person name="Kurosawa N."/>
        </authorList>
    </citation>
    <scope>NUCLEOTIDE SEQUENCE</scope>
    <source>
        <strain evidence="9">HS-1</strain>
    </source>
</reference>
<dbReference type="Proteomes" id="UP000276741">
    <property type="component" value="Chromosome"/>
</dbReference>
<evidence type="ECO:0000313" key="9">
    <source>
        <dbReference type="EMBL" id="BBD74015.1"/>
    </source>
</evidence>
<dbReference type="GO" id="GO:0009117">
    <property type="term" value="P:nucleotide metabolic process"/>
    <property type="evidence" value="ECO:0007669"/>
    <property type="project" value="UniProtKB-KW"/>
</dbReference>
<reference evidence="11" key="2">
    <citation type="submission" date="2018-04" db="EMBL/GenBank/DDBJ databases">
        <title>Complete genome sequence of Sulfodiicoccus acidiphilus strain HS-1.</title>
        <authorList>
            <person name="Sakai H.D."/>
            <person name="Kurosawa N."/>
        </authorList>
    </citation>
    <scope>NUCLEOTIDE SEQUENCE [LARGE SCALE GENOMIC DNA]</scope>
    <source>
        <strain evidence="11">HS-1</strain>
    </source>
</reference>
<reference evidence="10" key="1">
    <citation type="journal article" date="2014" name="Int. J. Syst. Evol. Microbiol.">
        <title>Complete genome sequence of Corynebacterium casei LMG S-19264T (=DSM 44701T), isolated from a smear-ripened cheese.</title>
        <authorList>
            <consortium name="US DOE Joint Genome Institute (JGI-PGF)"/>
            <person name="Walter F."/>
            <person name="Albersmeier A."/>
            <person name="Kalinowski J."/>
            <person name="Ruckert C."/>
        </authorList>
    </citation>
    <scope>NUCLEOTIDE SEQUENCE</scope>
    <source>
        <strain evidence="10">JCM 31740</strain>
    </source>
</reference>
<keyword evidence="4 7" id="KW-0378">Hydrolase</keyword>
<comment type="catalytic activity">
    <reaction evidence="7">
        <text>ITP + H2O = IMP + diphosphate + H(+)</text>
        <dbReference type="Rhea" id="RHEA:29399"/>
        <dbReference type="ChEBI" id="CHEBI:15377"/>
        <dbReference type="ChEBI" id="CHEBI:15378"/>
        <dbReference type="ChEBI" id="CHEBI:33019"/>
        <dbReference type="ChEBI" id="CHEBI:58053"/>
        <dbReference type="ChEBI" id="CHEBI:61402"/>
        <dbReference type="EC" id="3.6.1.66"/>
    </reaction>
</comment>
<evidence type="ECO:0000256" key="1">
    <source>
        <dbReference type="ARBA" id="ARBA00008023"/>
    </source>
</evidence>
<feature type="binding site" evidence="7">
    <location>
        <position position="167"/>
    </location>
    <ligand>
        <name>substrate</name>
    </ligand>
</feature>
<dbReference type="EC" id="3.6.1.66" evidence="7"/>
<dbReference type="Gene3D" id="3.90.950.10">
    <property type="match status" value="1"/>
</dbReference>
<dbReference type="KEGG" id="sacd:HS1genome_2404"/>
<protein>
    <recommendedName>
        <fullName evidence="7">dITP/XTP pyrophosphatase</fullName>
        <ecNumber evidence="7">3.6.1.66</ecNumber>
    </recommendedName>
    <alternativeName>
        <fullName evidence="7">Non-canonical purine NTP pyrophosphatase</fullName>
    </alternativeName>
    <alternativeName>
        <fullName evidence="7">Non-standard purine NTP pyrophosphatase</fullName>
    </alternativeName>
    <alternativeName>
        <fullName evidence="7">Nucleoside-triphosphate diphosphatase</fullName>
    </alternativeName>
    <alternativeName>
        <fullName evidence="7">Nucleoside-triphosphate pyrophosphatase</fullName>
        <shortName evidence="7">NTPase</shortName>
    </alternativeName>
</protein>
<evidence type="ECO:0000256" key="3">
    <source>
        <dbReference type="ARBA" id="ARBA00022741"/>
    </source>
</evidence>
<evidence type="ECO:0000256" key="6">
    <source>
        <dbReference type="ARBA" id="ARBA00023080"/>
    </source>
</evidence>
<organism evidence="9 11">
    <name type="scientific">Sulfodiicoccus acidiphilus</name>
    <dbReference type="NCBI Taxonomy" id="1670455"/>
    <lineage>
        <taxon>Archaea</taxon>
        <taxon>Thermoproteota</taxon>
        <taxon>Thermoprotei</taxon>
        <taxon>Sulfolobales</taxon>
        <taxon>Sulfolobaceae</taxon>
        <taxon>Sulfodiicoccus</taxon>
    </lineage>
</organism>
<feature type="binding site" evidence="7">
    <location>
        <position position="40"/>
    </location>
    <ligand>
        <name>Mg(2+)</name>
        <dbReference type="ChEBI" id="CHEBI:18420"/>
    </ligand>
</feature>
<dbReference type="PANTHER" id="PTHR11067:SF9">
    <property type="entry name" value="INOSINE TRIPHOSPHATE PYROPHOSPHATASE"/>
    <property type="match status" value="1"/>
</dbReference>
<feature type="binding site" evidence="7">
    <location>
        <begin position="172"/>
        <end position="173"/>
    </location>
    <ligand>
        <name>substrate</name>
    </ligand>
</feature>
<evidence type="ECO:0000256" key="8">
    <source>
        <dbReference type="RuleBase" id="RU003781"/>
    </source>
</evidence>
<comment type="function">
    <text evidence="7">Pyrophosphatase that catalyzes the hydrolysis of nucleoside triphosphates to their monophosphate derivatives, with a high preference for the non-canonical purine nucleotides XTP (xanthosine triphosphate), dITP (deoxyinosine triphosphate) and ITP. Seems to function as a house-cleaning enzyme that removes non-canonical purine nucleotides from the nucleotide pool, thus preventing their incorporation into DNA/RNA and avoiding chromosomal lesions.</text>
</comment>
<dbReference type="GO" id="GO:0036222">
    <property type="term" value="F:XTP diphosphatase activity"/>
    <property type="evidence" value="ECO:0007669"/>
    <property type="project" value="UniProtKB-UniRule"/>
</dbReference>
<sequence>MSERGKLSIVSANRHKFLELAELAKDRGIKVEFANLSKVEIQANSLLEVSRTGAMLAFSQLQRPLIVEDAGLFVEALNGFPGPYSSYVFKTIGIEGILDLVRDRTDRSAFFQSVITYVDREQVVSFEGKVEGEIALSPRGRGGFGFDPIFIPRGSKLTFAEMDVRTKNLLSHRAVAFSKFLDFYAPRR</sequence>
<dbReference type="NCBIfam" id="NF011396">
    <property type="entry name" value="PRK14821.1"/>
    <property type="match status" value="1"/>
</dbReference>
<dbReference type="AlphaFoldDB" id="A0A348B763"/>
<dbReference type="InterPro" id="IPR002637">
    <property type="entry name" value="RdgB/HAM1"/>
</dbReference>
<dbReference type="RefSeq" id="WP_126451233.1">
    <property type="nucleotide sequence ID" value="NZ_AP018553.1"/>
</dbReference>
<dbReference type="NCBIfam" id="TIGR00042">
    <property type="entry name" value="RdgB/HAM1 family non-canonical purine NTP pyrophosphatase"/>
    <property type="match status" value="1"/>
</dbReference>
<evidence type="ECO:0000313" key="10">
    <source>
        <dbReference type="EMBL" id="GGT87150.1"/>
    </source>
</evidence>
<evidence type="ECO:0000256" key="7">
    <source>
        <dbReference type="HAMAP-Rule" id="MF_01405"/>
    </source>
</evidence>
<evidence type="ECO:0000256" key="5">
    <source>
        <dbReference type="ARBA" id="ARBA00022842"/>
    </source>
</evidence>
<gene>
    <name evidence="10" type="ORF">GCM10007116_01500</name>
    <name evidence="9" type="ORF">HS1genome_2404</name>
</gene>